<gene>
    <name evidence="2" type="ORF">EYF80_059666</name>
</gene>
<dbReference type="AlphaFoldDB" id="A0A4Z2EP83"/>
<feature type="compositionally biased region" description="Polar residues" evidence="1">
    <location>
        <begin position="91"/>
        <end position="108"/>
    </location>
</feature>
<evidence type="ECO:0000256" key="1">
    <source>
        <dbReference type="SAM" id="MobiDB-lite"/>
    </source>
</evidence>
<protein>
    <submittedName>
        <fullName evidence="2">Uncharacterized protein</fullName>
    </submittedName>
</protein>
<name>A0A4Z2EP83_9TELE</name>
<accession>A0A4Z2EP83</accession>
<organism evidence="2 3">
    <name type="scientific">Liparis tanakae</name>
    <name type="common">Tanaka's snailfish</name>
    <dbReference type="NCBI Taxonomy" id="230148"/>
    <lineage>
        <taxon>Eukaryota</taxon>
        <taxon>Metazoa</taxon>
        <taxon>Chordata</taxon>
        <taxon>Craniata</taxon>
        <taxon>Vertebrata</taxon>
        <taxon>Euteleostomi</taxon>
        <taxon>Actinopterygii</taxon>
        <taxon>Neopterygii</taxon>
        <taxon>Teleostei</taxon>
        <taxon>Neoteleostei</taxon>
        <taxon>Acanthomorphata</taxon>
        <taxon>Eupercaria</taxon>
        <taxon>Perciformes</taxon>
        <taxon>Cottioidei</taxon>
        <taxon>Cottales</taxon>
        <taxon>Liparidae</taxon>
        <taxon>Liparis</taxon>
    </lineage>
</organism>
<evidence type="ECO:0000313" key="2">
    <source>
        <dbReference type="EMBL" id="TNN30182.1"/>
    </source>
</evidence>
<dbReference type="EMBL" id="SRLO01004772">
    <property type="protein sequence ID" value="TNN30182.1"/>
    <property type="molecule type" value="Genomic_DNA"/>
</dbReference>
<feature type="compositionally biased region" description="Basic and acidic residues" evidence="1">
    <location>
        <begin position="1"/>
        <end position="10"/>
    </location>
</feature>
<sequence>MREHEEEHSFGDGARPPESGRSIIITPRETLARSTFSTPIHASVHVSTHAPPPSRSSTSQQELHLPAGRGGTRSHRVRHTQAPFPPLTYGEDSSNNTVTHSDPSQRSPDLQVPAGPQTCRSPWVCMM</sequence>
<reference evidence="2 3" key="1">
    <citation type="submission" date="2019-03" db="EMBL/GenBank/DDBJ databases">
        <title>First draft genome of Liparis tanakae, snailfish: a comprehensive survey of snailfish specific genes.</title>
        <authorList>
            <person name="Kim W."/>
            <person name="Song I."/>
            <person name="Jeong J.-H."/>
            <person name="Kim D."/>
            <person name="Kim S."/>
            <person name="Ryu S."/>
            <person name="Song J.Y."/>
            <person name="Lee S.K."/>
        </authorList>
    </citation>
    <scope>NUCLEOTIDE SEQUENCE [LARGE SCALE GENOMIC DNA]</scope>
    <source>
        <tissue evidence="2">Muscle</tissue>
    </source>
</reference>
<keyword evidence="3" id="KW-1185">Reference proteome</keyword>
<evidence type="ECO:0000313" key="3">
    <source>
        <dbReference type="Proteomes" id="UP000314294"/>
    </source>
</evidence>
<feature type="region of interest" description="Disordered" evidence="1">
    <location>
        <begin position="1"/>
        <end position="127"/>
    </location>
</feature>
<dbReference type="Proteomes" id="UP000314294">
    <property type="component" value="Unassembled WGS sequence"/>
</dbReference>
<comment type="caution">
    <text evidence="2">The sequence shown here is derived from an EMBL/GenBank/DDBJ whole genome shotgun (WGS) entry which is preliminary data.</text>
</comment>
<proteinExistence type="predicted"/>